<evidence type="ECO:0000256" key="10">
    <source>
        <dbReference type="RuleBase" id="RU004481"/>
    </source>
</evidence>
<dbReference type="InterPro" id="IPR027417">
    <property type="entry name" value="P-loop_NTPase"/>
</dbReference>
<dbReference type="Pfam" id="PF14714">
    <property type="entry name" value="KH_dom-like"/>
    <property type="match status" value="1"/>
</dbReference>
<evidence type="ECO:0000256" key="1">
    <source>
        <dbReference type="ARBA" id="ARBA00008279"/>
    </source>
</evidence>
<keyword evidence="3 8" id="KW-0690">Ribosome biogenesis</keyword>
<comment type="subunit">
    <text evidence="8">Associates with the 50S ribosomal subunit.</text>
</comment>
<dbReference type="Pfam" id="PF01926">
    <property type="entry name" value="MMR_HSR1"/>
    <property type="match status" value="2"/>
</dbReference>
<evidence type="ECO:0000256" key="8">
    <source>
        <dbReference type="HAMAP-Rule" id="MF_00195"/>
    </source>
</evidence>
<dbReference type="PANTHER" id="PTHR43834">
    <property type="entry name" value="GTPASE DER"/>
    <property type="match status" value="1"/>
</dbReference>
<dbReference type="InterPro" id="IPR031166">
    <property type="entry name" value="G_ENGA"/>
</dbReference>
<keyword evidence="13" id="KW-1185">Reference proteome</keyword>
<dbReference type="PROSITE" id="PS51712">
    <property type="entry name" value="G_ENGA"/>
    <property type="match status" value="1"/>
</dbReference>
<proteinExistence type="inferred from homology"/>
<evidence type="ECO:0000256" key="7">
    <source>
        <dbReference type="ARBA" id="ARBA00032345"/>
    </source>
</evidence>
<feature type="binding site" evidence="8">
    <location>
        <begin position="57"/>
        <end position="61"/>
    </location>
    <ligand>
        <name>GTP</name>
        <dbReference type="ChEBI" id="CHEBI:37565"/>
        <label>1</label>
    </ligand>
</feature>
<feature type="binding site" evidence="8">
    <location>
        <begin position="183"/>
        <end position="190"/>
    </location>
    <ligand>
        <name>GTP</name>
        <dbReference type="ChEBI" id="CHEBI:37565"/>
        <label>2</label>
    </ligand>
</feature>
<dbReference type="CDD" id="cd01894">
    <property type="entry name" value="EngA1"/>
    <property type="match status" value="1"/>
</dbReference>
<dbReference type="InterPro" id="IPR005225">
    <property type="entry name" value="Small_GTP-bd"/>
</dbReference>
<evidence type="ECO:0000256" key="3">
    <source>
        <dbReference type="ARBA" id="ARBA00022517"/>
    </source>
</evidence>
<comment type="function">
    <text evidence="8 10">GTPase that plays an essential role in the late steps of ribosome biogenesis.</text>
</comment>
<evidence type="ECO:0000256" key="5">
    <source>
        <dbReference type="ARBA" id="ARBA00022741"/>
    </source>
</evidence>
<dbReference type="SUPFAM" id="SSF52540">
    <property type="entry name" value="P-loop containing nucleoside triphosphate hydrolases"/>
    <property type="match status" value="2"/>
</dbReference>
<dbReference type="Gene3D" id="3.40.50.300">
    <property type="entry name" value="P-loop containing nucleotide triphosphate hydrolases"/>
    <property type="match status" value="2"/>
</dbReference>
<evidence type="ECO:0000313" key="13">
    <source>
        <dbReference type="Proteomes" id="UP001240643"/>
    </source>
</evidence>
<keyword evidence="5 8" id="KW-0547">Nucleotide-binding</keyword>
<dbReference type="CDD" id="cd01895">
    <property type="entry name" value="EngA2"/>
    <property type="match status" value="1"/>
</dbReference>
<feature type="binding site" evidence="8">
    <location>
        <begin position="120"/>
        <end position="123"/>
    </location>
    <ligand>
        <name>GTP</name>
        <dbReference type="ChEBI" id="CHEBI:37565"/>
        <label>1</label>
    </ligand>
</feature>
<feature type="binding site" evidence="8">
    <location>
        <begin position="10"/>
        <end position="17"/>
    </location>
    <ligand>
        <name>GTP</name>
        <dbReference type="ChEBI" id="CHEBI:37565"/>
        <label>1</label>
    </ligand>
</feature>
<dbReference type="Proteomes" id="UP001240643">
    <property type="component" value="Unassembled WGS sequence"/>
</dbReference>
<dbReference type="Gene3D" id="3.30.300.20">
    <property type="match status" value="1"/>
</dbReference>
<evidence type="ECO:0000256" key="9">
    <source>
        <dbReference type="PROSITE-ProRule" id="PRU01049"/>
    </source>
</evidence>
<evidence type="ECO:0000259" key="11">
    <source>
        <dbReference type="PROSITE" id="PS51712"/>
    </source>
</evidence>
<dbReference type="EMBL" id="JAUSWO010000001">
    <property type="protein sequence ID" value="MDQ0514069.1"/>
    <property type="molecule type" value="Genomic_DNA"/>
</dbReference>
<dbReference type="InterPro" id="IPR015946">
    <property type="entry name" value="KH_dom-like_a/b"/>
</dbReference>
<dbReference type="NCBIfam" id="TIGR00231">
    <property type="entry name" value="small_GTP"/>
    <property type="match status" value="2"/>
</dbReference>
<feature type="binding site" evidence="8">
    <location>
        <begin position="230"/>
        <end position="234"/>
    </location>
    <ligand>
        <name>GTP</name>
        <dbReference type="ChEBI" id="CHEBI:37565"/>
        <label>2</label>
    </ligand>
</feature>
<organism evidence="12 13">
    <name type="scientific">Mycoplasmoides fastidiosum</name>
    <dbReference type="NCBI Taxonomy" id="92758"/>
    <lineage>
        <taxon>Bacteria</taxon>
        <taxon>Bacillati</taxon>
        <taxon>Mycoplasmatota</taxon>
        <taxon>Mycoplasmoidales</taxon>
        <taxon>Mycoplasmoidaceae</taxon>
        <taxon>Mycoplasmoides</taxon>
    </lineage>
</organism>
<gene>
    <name evidence="8" type="primary">der</name>
    <name evidence="12" type="ORF">J2Z62_000507</name>
</gene>
<dbReference type="InterPro" id="IPR006073">
    <property type="entry name" value="GTP-bd"/>
</dbReference>
<dbReference type="InterPro" id="IPR016484">
    <property type="entry name" value="GTPase_Der"/>
</dbReference>
<protein>
    <recommendedName>
        <fullName evidence="2 8">GTPase Der</fullName>
    </recommendedName>
    <alternativeName>
        <fullName evidence="7 8">GTP-binding protein EngA</fullName>
    </alternativeName>
</protein>
<evidence type="ECO:0000256" key="2">
    <source>
        <dbReference type="ARBA" id="ARBA00020953"/>
    </source>
</evidence>
<accession>A0ABU0LZE7</accession>
<feature type="binding site" evidence="8">
    <location>
        <begin position="296"/>
        <end position="299"/>
    </location>
    <ligand>
        <name>GTP</name>
        <dbReference type="ChEBI" id="CHEBI:37565"/>
        <label>2</label>
    </ligand>
</feature>
<evidence type="ECO:0000256" key="4">
    <source>
        <dbReference type="ARBA" id="ARBA00022737"/>
    </source>
</evidence>
<evidence type="ECO:0000313" key="12">
    <source>
        <dbReference type="EMBL" id="MDQ0514069.1"/>
    </source>
</evidence>
<feature type="domain" description="EngA-type G" evidence="11">
    <location>
        <begin position="177"/>
        <end position="354"/>
    </location>
</feature>
<evidence type="ECO:0000256" key="6">
    <source>
        <dbReference type="ARBA" id="ARBA00023134"/>
    </source>
</evidence>
<keyword evidence="4 10" id="KW-0677">Repeat</keyword>
<dbReference type="PIRSF" id="PIRSF006485">
    <property type="entry name" value="GTP-binding_EngA"/>
    <property type="match status" value="1"/>
</dbReference>
<keyword evidence="6 8" id="KW-0342">GTP-binding</keyword>
<sequence>MNLKRVSIIGRPNVGKSRFFNRVTKNKISIVLAEPGITRDRISAPVEWLTRHFELIDTGGISDAKLSFQENINEQAKIAIDRADLVLFMVSYLDGLTPEDLYVASVLKRLKPKKVMVLVNKAENFQDYDSVSQFLKLGFGQPYMIAAEHGINIGNVLDDIVKHLQIAPTEKPQNDVFRFSLIGKPNVGKSSLANALLNDQRLIVSPIAGTTRDAVDCYFQYHNQEYCLIDTAGIRRSGQANKLEVERYAVLRAKKSLMRSKCVFLVLDIATGITEQDEIIGGLAYKANIPTIILANKWDIYPNKDDNSMQMAIKLIRDRFVYLNWAPIVFISALTKNRIHKIFEMIEEIKAQLNIKVATSVLEDLLLKAQALNPIPNVHGKKIKLSYAVQVKGQIPTFVIFCNDPNLLHFSYARFIENQIRSALGLTLVPITVYYKSKNARVRNK</sequence>
<dbReference type="NCBIfam" id="TIGR03594">
    <property type="entry name" value="GTPase_EngA"/>
    <property type="match status" value="1"/>
</dbReference>
<comment type="similarity">
    <text evidence="1 8 9 10">Belongs to the TRAFAC class TrmE-Era-EngA-EngB-Septin-like GTPase superfamily. EngA (Der) GTPase family.</text>
</comment>
<dbReference type="HAMAP" id="MF_00195">
    <property type="entry name" value="GTPase_Der"/>
    <property type="match status" value="1"/>
</dbReference>
<name>A0ABU0LZE7_9BACT</name>
<comment type="caution">
    <text evidence="12">The sequence shown here is derived from an EMBL/GenBank/DDBJ whole genome shotgun (WGS) entry which is preliminary data.</text>
</comment>
<dbReference type="PANTHER" id="PTHR43834:SF6">
    <property type="entry name" value="GTPASE DER"/>
    <property type="match status" value="1"/>
</dbReference>
<reference evidence="12" key="1">
    <citation type="submission" date="2023-07" db="EMBL/GenBank/DDBJ databases">
        <title>Genomic Encyclopedia of Type Strains, Phase IV (KMG-IV): sequencing the most valuable type-strain genomes for metagenomic binning, comparative biology and taxonomic classification.</title>
        <authorList>
            <person name="Goeker M."/>
        </authorList>
    </citation>
    <scope>NUCLEOTIDE SEQUENCE [LARGE SCALE GENOMIC DNA]</scope>
    <source>
        <strain evidence="12">DSM 21204</strain>
    </source>
</reference>
<dbReference type="InterPro" id="IPR032859">
    <property type="entry name" value="KH_dom-like"/>
</dbReference>